<comment type="catalytic activity">
    <reaction evidence="4 7">
        <text>uridine(38/39/40) in tRNA = pseudouridine(38/39/40) in tRNA</text>
        <dbReference type="Rhea" id="RHEA:22376"/>
        <dbReference type="Rhea" id="RHEA-COMP:10085"/>
        <dbReference type="Rhea" id="RHEA-COMP:10087"/>
        <dbReference type="ChEBI" id="CHEBI:65314"/>
        <dbReference type="ChEBI" id="CHEBI:65315"/>
        <dbReference type="EC" id="5.4.99.12"/>
    </reaction>
</comment>
<dbReference type="PANTHER" id="PTHR11142">
    <property type="entry name" value="PSEUDOURIDYLATE SYNTHASE"/>
    <property type="match status" value="1"/>
</dbReference>
<dbReference type="EC" id="5.4.99.12" evidence="4"/>
<feature type="domain" description="Pseudouridine synthase I TruA alpha/beta" evidence="8">
    <location>
        <begin position="9"/>
        <end position="105"/>
    </location>
</feature>
<dbReference type="Gene3D" id="3.30.70.580">
    <property type="entry name" value="Pseudouridine synthase I, catalytic domain, N-terminal subdomain"/>
    <property type="match status" value="1"/>
</dbReference>
<feature type="binding site" evidence="4 6">
    <location>
        <position position="111"/>
    </location>
    <ligand>
        <name>substrate</name>
    </ligand>
</feature>
<dbReference type="GO" id="GO:0160147">
    <property type="term" value="F:tRNA pseudouridine(38-40) synthase activity"/>
    <property type="evidence" value="ECO:0007669"/>
    <property type="project" value="UniProtKB-EC"/>
</dbReference>
<dbReference type="InterPro" id="IPR020097">
    <property type="entry name" value="PsdUridine_synth_TruA_a/b_dom"/>
</dbReference>
<keyword evidence="10" id="KW-1185">Reference proteome</keyword>
<dbReference type="HAMAP" id="MF_00171">
    <property type="entry name" value="TruA"/>
    <property type="match status" value="1"/>
</dbReference>
<dbReference type="InterPro" id="IPR020103">
    <property type="entry name" value="PsdUridine_synth_cat_dom_sf"/>
</dbReference>
<dbReference type="NCBIfam" id="TIGR00071">
    <property type="entry name" value="hisT_truA"/>
    <property type="match status" value="1"/>
</dbReference>
<dbReference type="PIRSF" id="PIRSF001430">
    <property type="entry name" value="tRNA_psdUrid_synth"/>
    <property type="match status" value="1"/>
</dbReference>
<protein>
    <recommendedName>
        <fullName evidence="4">tRNA pseudouridine synthase A</fullName>
        <ecNumber evidence="4">5.4.99.12</ecNumber>
    </recommendedName>
    <alternativeName>
        <fullName evidence="4">tRNA pseudouridine(38-40) synthase</fullName>
    </alternativeName>
    <alternativeName>
        <fullName evidence="4">tRNA pseudouridylate synthase I</fullName>
    </alternativeName>
    <alternativeName>
        <fullName evidence="4">tRNA-uridine isomerase I</fullName>
    </alternativeName>
</protein>
<dbReference type="Proteomes" id="UP000271374">
    <property type="component" value="Unassembled WGS sequence"/>
</dbReference>
<dbReference type="InterPro" id="IPR020094">
    <property type="entry name" value="TruA/RsuA/RluB/E/F_N"/>
</dbReference>
<evidence type="ECO:0000259" key="8">
    <source>
        <dbReference type="Pfam" id="PF01416"/>
    </source>
</evidence>
<dbReference type="GO" id="GO:0003723">
    <property type="term" value="F:RNA binding"/>
    <property type="evidence" value="ECO:0007669"/>
    <property type="project" value="InterPro"/>
</dbReference>
<organism evidence="9 10">
    <name type="scientific">Bacillus yapensis</name>
    <dbReference type="NCBI Taxonomy" id="2492960"/>
    <lineage>
        <taxon>Bacteria</taxon>
        <taxon>Bacillati</taxon>
        <taxon>Bacillota</taxon>
        <taxon>Bacilli</taxon>
        <taxon>Bacillales</taxon>
        <taxon>Bacillaceae</taxon>
        <taxon>Bacillus</taxon>
    </lineage>
</organism>
<dbReference type="AlphaFoldDB" id="A0A431VV04"/>
<comment type="similarity">
    <text evidence="1 4 7">Belongs to the tRNA pseudouridine synthase TruA family.</text>
</comment>
<comment type="caution">
    <text evidence="4">Lacks conserved residue(s) required for the propagation of feature annotation.</text>
</comment>
<comment type="function">
    <text evidence="4">Formation of pseudouridine at positions 38, 39 and 40 in the anticodon stem and loop of transfer RNAs.</text>
</comment>
<dbReference type="Gene3D" id="3.30.70.660">
    <property type="entry name" value="Pseudouridine synthase I, catalytic domain, C-terminal subdomain"/>
    <property type="match status" value="1"/>
</dbReference>
<keyword evidence="3 4" id="KW-0413">Isomerase</keyword>
<dbReference type="InterPro" id="IPR020095">
    <property type="entry name" value="PsdUridine_synth_TruA_C"/>
</dbReference>
<comment type="subunit">
    <text evidence="4">Homodimer.</text>
</comment>
<dbReference type="InterPro" id="IPR001406">
    <property type="entry name" value="PsdUridine_synth_TruA"/>
</dbReference>
<evidence type="ECO:0000256" key="5">
    <source>
        <dbReference type="PIRSR" id="PIRSR001430-1"/>
    </source>
</evidence>
<dbReference type="FunFam" id="3.30.70.580:FF:000001">
    <property type="entry name" value="tRNA pseudouridine synthase A"/>
    <property type="match status" value="1"/>
</dbReference>
<feature type="active site" description="Nucleophile" evidence="4 5">
    <location>
        <position position="53"/>
    </location>
</feature>
<evidence type="ECO:0000256" key="1">
    <source>
        <dbReference type="ARBA" id="ARBA00009375"/>
    </source>
</evidence>
<gene>
    <name evidence="4 9" type="primary">truA</name>
    <name evidence="9" type="ORF">EKG37_20400</name>
</gene>
<sequence>MQRYKCKVAYDGSQFSGYQIQPNQRTVQGELEKALEKLHKGKETKVFASGRTDAGVHARGQMIHFDSPFSIPEEKWPVALNALLPDEISILEVEKAESDFHARFDVTGKEYRYFVYTSKVRDPFRRHYAYHYPYALNLVTIKKASQYLLGTHDFTSFCSAKTEVEDRVRELREIEVLEEGDMLVFRFVGNGFLYNMVRILVGTLLQIGAGEILSDEIPAILAKKDRIYAGKTAPPQGLYLWKVDYENNS</sequence>
<evidence type="ECO:0000256" key="6">
    <source>
        <dbReference type="PIRSR" id="PIRSR001430-2"/>
    </source>
</evidence>
<dbReference type="CDD" id="cd02570">
    <property type="entry name" value="PseudoU_synth_EcTruA"/>
    <property type="match status" value="1"/>
</dbReference>
<accession>A0A431VV04</accession>
<proteinExistence type="inferred from homology"/>
<keyword evidence="2 4" id="KW-0819">tRNA processing</keyword>
<evidence type="ECO:0000256" key="4">
    <source>
        <dbReference type="HAMAP-Rule" id="MF_00171"/>
    </source>
</evidence>
<evidence type="ECO:0000256" key="7">
    <source>
        <dbReference type="RuleBase" id="RU003792"/>
    </source>
</evidence>
<evidence type="ECO:0000313" key="10">
    <source>
        <dbReference type="Proteomes" id="UP000271374"/>
    </source>
</evidence>
<comment type="caution">
    <text evidence="9">The sequence shown here is derived from an EMBL/GenBank/DDBJ whole genome shotgun (WGS) entry which is preliminary data.</text>
</comment>
<evidence type="ECO:0000256" key="3">
    <source>
        <dbReference type="ARBA" id="ARBA00023235"/>
    </source>
</evidence>
<dbReference type="SUPFAM" id="SSF55120">
    <property type="entry name" value="Pseudouridine synthase"/>
    <property type="match status" value="1"/>
</dbReference>
<feature type="domain" description="Pseudouridine synthase I TruA alpha/beta" evidence="8">
    <location>
        <begin position="144"/>
        <end position="246"/>
    </location>
</feature>
<evidence type="ECO:0000313" key="9">
    <source>
        <dbReference type="EMBL" id="RTR26941.1"/>
    </source>
</evidence>
<evidence type="ECO:0000256" key="2">
    <source>
        <dbReference type="ARBA" id="ARBA00022694"/>
    </source>
</evidence>
<dbReference type="EMBL" id="RXNT01000021">
    <property type="protein sequence ID" value="RTR26941.1"/>
    <property type="molecule type" value="Genomic_DNA"/>
</dbReference>
<dbReference type="PANTHER" id="PTHR11142:SF0">
    <property type="entry name" value="TRNA PSEUDOURIDINE SYNTHASE-LIKE 1"/>
    <property type="match status" value="1"/>
</dbReference>
<dbReference type="RefSeq" id="WP_126410617.1">
    <property type="nucleotide sequence ID" value="NZ_RXNT01000021.1"/>
</dbReference>
<dbReference type="GO" id="GO:0031119">
    <property type="term" value="P:tRNA pseudouridine synthesis"/>
    <property type="evidence" value="ECO:0007669"/>
    <property type="project" value="UniProtKB-UniRule"/>
</dbReference>
<dbReference type="Pfam" id="PF01416">
    <property type="entry name" value="PseudoU_synth_1"/>
    <property type="match status" value="2"/>
</dbReference>
<name>A0A431VV04_9BACI</name>
<dbReference type="OrthoDB" id="9811823at2"/>
<reference evidence="9 10" key="1">
    <citation type="submission" date="2018-12" db="EMBL/GenBank/DDBJ databases">
        <title>Bacillus yapensis draft genome sequence.</title>
        <authorList>
            <person name="Yu L."/>
            <person name="Xu X."/>
            <person name="Tang X."/>
        </authorList>
    </citation>
    <scope>NUCLEOTIDE SEQUENCE [LARGE SCALE GENOMIC DNA]</scope>
    <source>
        <strain evidence="9 10">XXST-01</strain>
    </source>
</reference>